<sequence length="155" mass="18795">MDLLLISIEAINLYNLDIYCIKTDHTMQNSVNLEELFYIRSGNLIRHPHINKICTFETSILLIYEILKLVNNYTIKNNIINIFTDIYNQNKSHIIKQYLKRFRYIYYKTQNYYNNRSEIYCNDQYIDETAIVNLYLIYNIISKDGIYFLIKYLKL</sequence>
<accession>A0A344V6F9</accession>
<reference evidence="1" key="1">
    <citation type="submission" date="2017-06" db="EMBL/GenBank/DDBJ databases">
        <title>Complete plastid genome of Gracilaria bailinae.</title>
        <authorList>
            <person name="Zhang L."/>
        </authorList>
    </citation>
    <scope>NUCLEOTIDE SEQUENCE</scope>
</reference>
<gene>
    <name evidence="1" type="primary">orf155</name>
</gene>
<evidence type="ECO:0000313" key="1">
    <source>
        <dbReference type="EMBL" id="AXE43546.1"/>
    </source>
</evidence>
<organism evidence="1">
    <name type="scientific">Gracilariopsis heteroclada</name>
    <dbReference type="NCBI Taxonomy" id="172978"/>
    <lineage>
        <taxon>Eukaryota</taxon>
        <taxon>Rhodophyta</taxon>
        <taxon>Florideophyceae</taxon>
        <taxon>Rhodymeniophycidae</taxon>
        <taxon>Gracilariales</taxon>
        <taxon>Gracilariaceae</taxon>
        <taxon>Gracilariopsis</taxon>
    </lineage>
</organism>
<geneLocation type="chloroplast" evidence="1"/>
<dbReference type="EMBL" id="MF372957">
    <property type="protein sequence ID" value="AXE43546.1"/>
    <property type="molecule type" value="Genomic_DNA"/>
</dbReference>
<protein>
    <submittedName>
        <fullName evidence="1">Uncharacterized protein</fullName>
    </submittedName>
</protein>
<dbReference type="GeneID" id="37504418"/>
<dbReference type="AlphaFoldDB" id="A0A344V6F9"/>
<keyword evidence="1" id="KW-0934">Plastid</keyword>
<keyword evidence="1" id="KW-0150">Chloroplast</keyword>
<dbReference type="RefSeq" id="YP_009500384.1">
    <property type="nucleotide sequence ID" value="NC_038100.1"/>
</dbReference>
<proteinExistence type="predicted"/>
<name>A0A344V6F9_9FLOR</name>